<dbReference type="SMART" id="SM00287">
    <property type="entry name" value="SH3b"/>
    <property type="match status" value="1"/>
</dbReference>
<evidence type="ECO:0000256" key="1">
    <source>
        <dbReference type="ARBA" id="ARBA00004167"/>
    </source>
</evidence>
<protein>
    <submittedName>
        <fullName evidence="10">SH3 domain protein</fullName>
    </submittedName>
</protein>
<dbReference type="Gene3D" id="2.30.30.40">
    <property type="entry name" value="SH3 Domains"/>
    <property type="match status" value="1"/>
</dbReference>
<organism evidence="10 11">
    <name type="scientific">Vibrio gazogenes DSM 21264 = NBRC 103151</name>
    <dbReference type="NCBI Taxonomy" id="1123492"/>
    <lineage>
        <taxon>Bacteria</taxon>
        <taxon>Pseudomonadati</taxon>
        <taxon>Pseudomonadota</taxon>
        <taxon>Gammaproteobacteria</taxon>
        <taxon>Vibrionales</taxon>
        <taxon>Vibrionaceae</taxon>
        <taxon>Vibrio</taxon>
    </lineage>
</organism>
<dbReference type="EMBL" id="FQUH01000012">
    <property type="protein sequence ID" value="SHF56409.1"/>
    <property type="molecule type" value="Genomic_DNA"/>
</dbReference>
<feature type="chain" id="PRO_5012228913" evidence="8">
    <location>
        <begin position="20"/>
        <end position="202"/>
    </location>
</feature>
<dbReference type="RefSeq" id="WP_072960171.1">
    <property type="nucleotide sequence ID" value="NZ_FQUH01000012.1"/>
</dbReference>
<name>A0A1M5CNX2_VIBGA</name>
<keyword evidence="4 7" id="KW-1133">Transmembrane helix</keyword>
<feature type="signal peptide" evidence="8">
    <location>
        <begin position="1"/>
        <end position="19"/>
    </location>
</feature>
<gene>
    <name evidence="10" type="ORF">SAMN02745781_02631</name>
</gene>
<evidence type="ECO:0000313" key="11">
    <source>
        <dbReference type="Proteomes" id="UP000184159"/>
    </source>
</evidence>
<accession>A0A1M5CNX2</accession>
<keyword evidence="6" id="KW-0175">Coiled coil</keyword>
<feature type="coiled-coil region" evidence="6">
    <location>
        <begin position="91"/>
        <end position="164"/>
    </location>
</feature>
<evidence type="ECO:0000256" key="4">
    <source>
        <dbReference type="ARBA" id="ARBA00022989"/>
    </source>
</evidence>
<reference evidence="11" key="1">
    <citation type="submission" date="2016-11" db="EMBL/GenBank/DDBJ databases">
        <authorList>
            <person name="Varghese N."/>
            <person name="Submissions S."/>
        </authorList>
    </citation>
    <scope>NUCLEOTIDE SEQUENCE [LARGE SCALE GENOMIC DNA]</scope>
    <source>
        <strain evidence="11">DSM 21264</strain>
    </source>
</reference>
<evidence type="ECO:0000313" key="10">
    <source>
        <dbReference type="EMBL" id="SHF56409.1"/>
    </source>
</evidence>
<keyword evidence="2 7" id="KW-0812">Transmembrane</keyword>
<feature type="domain" description="SH3b" evidence="9">
    <location>
        <begin position="18"/>
        <end position="85"/>
    </location>
</feature>
<dbReference type="InterPro" id="IPR016476">
    <property type="entry name" value="SH3_dom_pro"/>
</dbReference>
<evidence type="ECO:0000256" key="6">
    <source>
        <dbReference type="SAM" id="Coils"/>
    </source>
</evidence>
<evidence type="ECO:0000259" key="9">
    <source>
        <dbReference type="PROSITE" id="PS51781"/>
    </source>
</evidence>
<dbReference type="PIRSF" id="PIRSF006158">
    <property type="entry name" value="UCP006158_SH3"/>
    <property type="match status" value="1"/>
</dbReference>
<evidence type="ECO:0000256" key="8">
    <source>
        <dbReference type="SAM" id="SignalP"/>
    </source>
</evidence>
<keyword evidence="5 7" id="KW-0472">Membrane</keyword>
<dbReference type="Pfam" id="PF08239">
    <property type="entry name" value="SH3_3"/>
    <property type="match status" value="1"/>
</dbReference>
<keyword evidence="11" id="KW-1185">Reference proteome</keyword>
<feature type="transmembrane region" description="Helical" evidence="7">
    <location>
        <begin position="169"/>
        <end position="191"/>
    </location>
</feature>
<dbReference type="NCBIfam" id="TIGR04211">
    <property type="entry name" value="SH3_and_anchor"/>
    <property type="match status" value="1"/>
</dbReference>
<sequence length="202" mass="22732">MKKLLFMSLLSLLTTPVFAQGHYIADDLFTYMHSGPSNQYRIIGSINAGEKVQLLKTNKETGYSEILDDKGRQGWVQDKFVTTTESMASRLPRLEKELKDVKGQLSDAEHKASQEKAGLVESLEIRNKQIAELEENYSGISQKLATAQSETRELRAKLDTQKEDLLMKYFMYGGGVALGGILLGIILPNLIPRRKKSHSNWL</sequence>
<proteinExistence type="predicted"/>
<comment type="subcellular location">
    <subcellularLocation>
        <location evidence="1">Membrane</location>
        <topology evidence="1">Single-pass membrane protein</topology>
    </subcellularLocation>
</comment>
<dbReference type="GO" id="GO:0016020">
    <property type="term" value="C:membrane"/>
    <property type="evidence" value="ECO:0007669"/>
    <property type="project" value="UniProtKB-SubCell"/>
</dbReference>
<dbReference type="Proteomes" id="UP000184159">
    <property type="component" value="Unassembled WGS sequence"/>
</dbReference>
<evidence type="ECO:0000256" key="5">
    <source>
        <dbReference type="ARBA" id="ARBA00023136"/>
    </source>
</evidence>
<dbReference type="InterPro" id="IPR003646">
    <property type="entry name" value="SH3-like_bac-type"/>
</dbReference>
<evidence type="ECO:0000256" key="2">
    <source>
        <dbReference type="ARBA" id="ARBA00022692"/>
    </source>
</evidence>
<dbReference type="PROSITE" id="PS51781">
    <property type="entry name" value="SH3B"/>
    <property type="match status" value="1"/>
</dbReference>
<evidence type="ECO:0000256" key="3">
    <source>
        <dbReference type="ARBA" id="ARBA00022729"/>
    </source>
</evidence>
<keyword evidence="3 8" id="KW-0732">Signal</keyword>
<evidence type="ECO:0000256" key="7">
    <source>
        <dbReference type="SAM" id="Phobius"/>
    </source>
</evidence>
<dbReference type="AlphaFoldDB" id="A0A1M5CNX2"/>